<gene>
    <name evidence="1" type="ORF">ACFPIJ_22805</name>
</gene>
<dbReference type="Proteomes" id="UP001595912">
    <property type="component" value="Unassembled WGS sequence"/>
</dbReference>
<dbReference type="RefSeq" id="WP_380117203.1">
    <property type="nucleotide sequence ID" value="NZ_JBHSIU010000027.1"/>
</dbReference>
<dbReference type="Gene3D" id="2.30.320.10">
    <property type="entry name" value="YwqG-like"/>
    <property type="match status" value="1"/>
</dbReference>
<dbReference type="SUPFAM" id="SSF103032">
    <property type="entry name" value="Hypothetical protein YwqG"/>
    <property type="match status" value="1"/>
</dbReference>
<dbReference type="PANTHER" id="PTHR36436:SF6">
    <property type="entry name" value="SLL5081 PROTEIN"/>
    <property type="match status" value="1"/>
</dbReference>
<name>A0ABV9VZJ1_9ACTN</name>
<proteinExistence type="predicted"/>
<evidence type="ECO:0000313" key="1">
    <source>
        <dbReference type="EMBL" id="MFC5000655.1"/>
    </source>
</evidence>
<keyword evidence="2" id="KW-1185">Reference proteome</keyword>
<dbReference type="EMBL" id="JBHSIU010000027">
    <property type="protein sequence ID" value="MFC5000655.1"/>
    <property type="molecule type" value="Genomic_DNA"/>
</dbReference>
<protein>
    <submittedName>
        <fullName evidence="1">YwqG family protein</fullName>
    </submittedName>
</protein>
<organism evidence="1 2">
    <name type="scientific">Dactylosporangium cerinum</name>
    <dbReference type="NCBI Taxonomy" id="1434730"/>
    <lineage>
        <taxon>Bacteria</taxon>
        <taxon>Bacillati</taxon>
        <taxon>Actinomycetota</taxon>
        <taxon>Actinomycetes</taxon>
        <taxon>Micromonosporales</taxon>
        <taxon>Micromonosporaceae</taxon>
        <taxon>Dactylosporangium</taxon>
    </lineage>
</organism>
<dbReference type="InterPro" id="IPR035948">
    <property type="entry name" value="YwqG-like_sf"/>
</dbReference>
<evidence type="ECO:0000313" key="2">
    <source>
        <dbReference type="Proteomes" id="UP001595912"/>
    </source>
</evidence>
<dbReference type="InterPro" id="IPR015315">
    <property type="entry name" value="DUF1963"/>
</dbReference>
<dbReference type="PANTHER" id="PTHR36436">
    <property type="entry name" value="SLL5081 PROTEIN"/>
    <property type="match status" value="1"/>
</dbReference>
<sequence length="279" mass="30494">MEVDDAGLAALCASLDADVAATVAGLALPSVRMQPADACDADAAVTRFEGVPLVGEDFAWPTTDDGRPLTLIGQWHCDELNRWIGAAVLPAGRLLCFFFDLQKQAGWGLVPQDAQLWQVTVTDAATASPAEPPAGVVTVPARSVAGLRVLTMPQSSEPAIEAIWAWASPASLRYEELWLEEGPDRKHRAFGWPNLQQGSMHLDCQMVTNGIELTRQGYRDPRVPGLQAGAAGWRLLWQVDTDEHGLGWMWGDMGMLYFWIRSEDLAAGRFDRVWVILQG</sequence>
<reference evidence="2" key="1">
    <citation type="journal article" date="2019" name="Int. J. Syst. Evol. Microbiol.">
        <title>The Global Catalogue of Microorganisms (GCM) 10K type strain sequencing project: providing services to taxonomists for standard genome sequencing and annotation.</title>
        <authorList>
            <consortium name="The Broad Institute Genomics Platform"/>
            <consortium name="The Broad Institute Genome Sequencing Center for Infectious Disease"/>
            <person name="Wu L."/>
            <person name="Ma J."/>
        </authorList>
    </citation>
    <scope>NUCLEOTIDE SEQUENCE [LARGE SCALE GENOMIC DNA]</scope>
    <source>
        <strain evidence="2">CGMCC 4.7152</strain>
    </source>
</reference>
<comment type="caution">
    <text evidence="1">The sequence shown here is derived from an EMBL/GenBank/DDBJ whole genome shotgun (WGS) entry which is preliminary data.</text>
</comment>
<accession>A0ABV9VZJ1</accession>
<dbReference type="Pfam" id="PF09234">
    <property type="entry name" value="DUF1963"/>
    <property type="match status" value="1"/>
</dbReference>